<dbReference type="RefSeq" id="WP_019599326.1">
    <property type="nucleotide sequence ID" value="NZ_AWXR01000023.1"/>
</dbReference>
<accession>U5C181</accession>
<name>U5C181_9BACT</name>
<evidence type="ECO:0000313" key="3">
    <source>
        <dbReference type="Proteomes" id="UP000016843"/>
    </source>
</evidence>
<evidence type="ECO:0000313" key="2">
    <source>
        <dbReference type="EMBL" id="ERM82686.1"/>
    </source>
</evidence>
<proteinExistence type="predicted"/>
<organism evidence="2 3">
    <name type="scientific">Rhodonellum psychrophilum GCM71 = DSM 17998</name>
    <dbReference type="NCBI Taxonomy" id="1123057"/>
    <lineage>
        <taxon>Bacteria</taxon>
        <taxon>Pseudomonadati</taxon>
        <taxon>Bacteroidota</taxon>
        <taxon>Cytophagia</taxon>
        <taxon>Cytophagales</taxon>
        <taxon>Cytophagaceae</taxon>
        <taxon>Rhodonellum</taxon>
    </lineage>
</organism>
<evidence type="ECO:0000256" key="1">
    <source>
        <dbReference type="SAM" id="MobiDB-lite"/>
    </source>
</evidence>
<keyword evidence="3" id="KW-1185">Reference proteome</keyword>
<feature type="compositionally biased region" description="Basic and acidic residues" evidence="1">
    <location>
        <begin position="25"/>
        <end position="37"/>
    </location>
</feature>
<dbReference type="Proteomes" id="UP000016843">
    <property type="component" value="Unassembled WGS sequence"/>
</dbReference>
<reference evidence="2 3" key="1">
    <citation type="journal article" date="2013" name="Genome Announc.">
        <title>Draft Genome Sequence of the Psychrophilic and Alkaliphilic Rhodonellum psychrophilum Strain GCM71T.</title>
        <authorList>
            <person name="Hauptmann A.L."/>
            <person name="Glaring M.A."/>
            <person name="Hallin P.F."/>
            <person name="Prieme A."/>
            <person name="Stougaard P."/>
        </authorList>
    </citation>
    <scope>NUCLEOTIDE SEQUENCE [LARGE SCALE GENOMIC DNA]</scope>
    <source>
        <strain evidence="2 3">GCM71</strain>
    </source>
</reference>
<dbReference type="EMBL" id="AWXR01000023">
    <property type="protein sequence ID" value="ERM82686.1"/>
    <property type="molecule type" value="Genomic_DNA"/>
</dbReference>
<sequence>MEEAHLRNQQISFTALKGRNNLRMGEAHSKRMGEAHLRSQTKTEPALQGRYTRRMGEGHL</sequence>
<gene>
    <name evidence="2" type="ORF">P872_06645</name>
</gene>
<feature type="region of interest" description="Disordered" evidence="1">
    <location>
        <begin position="17"/>
        <end position="60"/>
    </location>
</feature>
<comment type="caution">
    <text evidence="2">The sequence shown here is derived from an EMBL/GenBank/DDBJ whole genome shotgun (WGS) entry which is preliminary data.</text>
</comment>
<protein>
    <submittedName>
        <fullName evidence="2">Uncharacterized protein</fullName>
    </submittedName>
</protein>
<dbReference type="AlphaFoldDB" id="U5C181"/>